<name>A0A8J6F2T8_ELECQ</name>
<protein>
    <submittedName>
        <fullName evidence="1">Uncharacterized protein</fullName>
    </submittedName>
</protein>
<evidence type="ECO:0000313" key="1">
    <source>
        <dbReference type="EMBL" id="KAG9479114.1"/>
    </source>
</evidence>
<accession>A0A8J6F2T8</accession>
<reference evidence="1" key="1">
    <citation type="thesis" date="2020" institute="ProQuest LLC" country="789 East Eisenhower Parkway, Ann Arbor, MI, USA">
        <title>Comparative Genomics and Chromosome Evolution.</title>
        <authorList>
            <person name="Mudd A.B."/>
        </authorList>
    </citation>
    <scope>NUCLEOTIDE SEQUENCE</scope>
    <source>
        <strain evidence="1">HN-11 Male</strain>
        <tissue evidence="1">Kidney and liver</tissue>
    </source>
</reference>
<sequence length="75" mass="8626">MEIDVMPSVATVTCHSWQGELCRNKERTRKNRKIQAKQVNVSFNSTYPQLQIDTADKEPTYANFTPNSSFAKSWT</sequence>
<evidence type="ECO:0000313" key="2">
    <source>
        <dbReference type="Proteomes" id="UP000770717"/>
    </source>
</evidence>
<gene>
    <name evidence="1" type="ORF">GDO78_012660</name>
</gene>
<dbReference type="Proteomes" id="UP000770717">
    <property type="component" value="Unassembled WGS sequence"/>
</dbReference>
<dbReference type="EMBL" id="WNTK01000008">
    <property type="protein sequence ID" value="KAG9479114.1"/>
    <property type="molecule type" value="Genomic_DNA"/>
</dbReference>
<dbReference type="AlphaFoldDB" id="A0A8J6F2T8"/>
<proteinExistence type="predicted"/>
<comment type="caution">
    <text evidence="1">The sequence shown here is derived from an EMBL/GenBank/DDBJ whole genome shotgun (WGS) entry which is preliminary data.</text>
</comment>
<organism evidence="1 2">
    <name type="scientific">Eleutherodactylus coqui</name>
    <name type="common">Puerto Rican coqui</name>
    <dbReference type="NCBI Taxonomy" id="57060"/>
    <lineage>
        <taxon>Eukaryota</taxon>
        <taxon>Metazoa</taxon>
        <taxon>Chordata</taxon>
        <taxon>Craniata</taxon>
        <taxon>Vertebrata</taxon>
        <taxon>Euteleostomi</taxon>
        <taxon>Amphibia</taxon>
        <taxon>Batrachia</taxon>
        <taxon>Anura</taxon>
        <taxon>Neobatrachia</taxon>
        <taxon>Hyloidea</taxon>
        <taxon>Eleutherodactylidae</taxon>
        <taxon>Eleutherodactylinae</taxon>
        <taxon>Eleutherodactylus</taxon>
        <taxon>Eleutherodactylus</taxon>
    </lineage>
</organism>
<keyword evidence="2" id="KW-1185">Reference proteome</keyword>